<comment type="caution">
    <text evidence="1">The sequence shown here is derived from an EMBL/GenBank/DDBJ whole genome shotgun (WGS) entry which is preliminary data.</text>
</comment>
<organism evidence="1 2">
    <name type="scientific">Camellia lanceoleosa</name>
    <dbReference type="NCBI Taxonomy" id="1840588"/>
    <lineage>
        <taxon>Eukaryota</taxon>
        <taxon>Viridiplantae</taxon>
        <taxon>Streptophyta</taxon>
        <taxon>Embryophyta</taxon>
        <taxon>Tracheophyta</taxon>
        <taxon>Spermatophyta</taxon>
        <taxon>Magnoliopsida</taxon>
        <taxon>eudicotyledons</taxon>
        <taxon>Gunneridae</taxon>
        <taxon>Pentapetalae</taxon>
        <taxon>asterids</taxon>
        <taxon>Ericales</taxon>
        <taxon>Theaceae</taxon>
        <taxon>Camellia</taxon>
    </lineage>
</organism>
<evidence type="ECO:0000313" key="2">
    <source>
        <dbReference type="Proteomes" id="UP001060215"/>
    </source>
</evidence>
<sequence>MGRAKQNMELIRDDKTRYVTFQKRKKGLKKKTYELQTLCDVEVCWIIYGPKINDRPTDDQAEIWPPNPDVIQHLIETYKNLSSEDRTRRTLGLPNFFEDRNQKIEEMLVKLQKKNDEARYSTWDDRYNGLSKEQLKEFESVLEGKLQDVKAKVAFMKGSDQKLLVACIDDNSHTQTIQNQSYFMHGGMFGIEVDNDIANLQYYFNQAQVDANSKANPMMMTTMMPTMMLRNNNQYYNKLGGVSSSNFMCNPLDRPIYYDPMMLENAIVNNHLPPVGYCNLSIQTTSPSSSVHASQLDKDYKPGNFK</sequence>
<protein>
    <submittedName>
        <fullName evidence="1">Agamous-like MADS-box protein AGL82</fullName>
    </submittedName>
</protein>
<proteinExistence type="predicted"/>
<dbReference type="EMBL" id="CM045759">
    <property type="protein sequence ID" value="KAI8017110.1"/>
    <property type="molecule type" value="Genomic_DNA"/>
</dbReference>
<reference evidence="1 2" key="1">
    <citation type="journal article" date="2022" name="Plant J.">
        <title>Chromosome-level genome of Camellia lanceoleosa provides a valuable resource for understanding genome evolution and self-incompatibility.</title>
        <authorList>
            <person name="Gong W."/>
            <person name="Xiao S."/>
            <person name="Wang L."/>
            <person name="Liao Z."/>
            <person name="Chang Y."/>
            <person name="Mo W."/>
            <person name="Hu G."/>
            <person name="Li W."/>
            <person name="Zhao G."/>
            <person name="Zhu H."/>
            <person name="Hu X."/>
            <person name="Ji K."/>
            <person name="Xiang X."/>
            <person name="Song Q."/>
            <person name="Yuan D."/>
            <person name="Jin S."/>
            <person name="Zhang L."/>
        </authorList>
    </citation>
    <scope>NUCLEOTIDE SEQUENCE [LARGE SCALE GENOMIC DNA]</scope>
    <source>
        <strain evidence="1">SQ_2022a</strain>
    </source>
</reference>
<dbReference type="Proteomes" id="UP001060215">
    <property type="component" value="Chromosome 2"/>
</dbReference>
<gene>
    <name evidence="1" type="ORF">LOK49_LG04G00726</name>
</gene>
<accession>A0ACC0HUV0</accession>
<keyword evidence="2" id="KW-1185">Reference proteome</keyword>
<name>A0ACC0HUV0_9ERIC</name>
<evidence type="ECO:0000313" key="1">
    <source>
        <dbReference type="EMBL" id="KAI8017110.1"/>
    </source>
</evidence>